<dbReference type="Gene3D" id="2.40.50.100">
    <property type="match status" value="1"/>
</dbReference>
<accession>A0A2T0W2E1</accession>
<dbReference type="PANTHER" id="PTHR43309">
    <property type="entry name" value="5-OXOPROLINASE SUBUNIT C"/>
    <property type="match status" value="1"/>
</dbReference>
<dbReference type="AlphaFoldDB" id="A0A2T0W2E1"/>
<dbReference type="Gene3D" id="2.40.100.10">
    <property type="entry name" value="Cyclophilin-like"/>
    <property type="match status" value="1"/>
</dbReference>
<evidence type="ECO:0000256" key="1">
    <source>
        <dbReference type="ARBA" id="ARBA00022741"/>
    </source>
</evidence>
<dbReference type="SMART" id="SM00797">
    <property type="entry name" value="AHS2"/>
    <property type="match status" value="1"/>
</dbReference>
<dbReference type="NCBIfam" id="TIGR00724">
    <property type="entry name" value="urea_amlyse_rel"/>
    <property type="match status" value="1"/>
</dbReference>
<dbReference type="GO" id="GO:0016787">
    <property type="term" value="F:hydrolase activity"/>
    <property type="evidence" value="ECO:0007669"/>
    <property type="project" value="UniProtKB-KW"/>
</dbReference>
<name>A0A2T0W2E1_9LACT</name>
<dbReference type="GO" id="GO:0005524">
    <property type="term" value="F:ATP binding"/>
    <property type="evidence" value="ECO:0007669"/>
    <property type="project" value="UniProtKB-KW"/>
</dbReference>
<evidence type="ECO:0000313" key="6">
    <source>
        <dbReference type="EMBL" id="PRY79350.1"/>
    </source>
</evidence>
<dbReference type="InterPro" id="IPR052708">
    <property type="entry name" value="PxpC"/>
</dbReference>
<keyword evidence="3" id="KW-0450">Lipoyl</keyword>
<dbReference type="Pfam" id="PF02626">
    <property type="entry name" value="CT_A_B"/>
    <property type="match status" value="1"/>
</dbReference>
<evidence type="ECO:0000256" key="3">
    <source>
        <dbReference type="ARBA" id="ARBA00022823"/>
    </source>
</evidence>
<evidence type="ECO:0000313" key="7">
    <source>
        <dbReference type="Proteomes" id="UP000238205"/>
    </source>
</evidence>
<keyword evidence="4" id="KW-0067">ATP-binding</keyword>
<dbReference type="PANTHER" id="PTHR43309:SF5">
    <property type="entry name" value="5-OXOPROLINASE SUBUNIT C"/>
    <property type="match status" value="1"/>
</dbReference>
<dbReference type="Proteomes" id="UP000238205">
    <property type="component" value="Unassembled WGS sequence"/>
</dbReference>
<protein>
    <submittedName>
        <fullName evidence="6">Biotin-dependent carboxylase-like uncharacterized protein</fullName>
    </submittedName>
</protein>
<keyword evidence="2" id="KW-0378">Hydrolase</keyword>
<keyword evidence="1" id="KW-0547">Nucleotide-binding</keyword>
<dbReference type="PROSITE" id="PS00189">
    <property type="entry name" value="LIPOYL"/>
    <property type="match status" value="1"/>
</dbReference>
<evidence type="ECO:0000256" key="2">
    <source>
        <dbReference type="ARBA" id="ARBA00022801"/>
    </source>
</evidence>
<dbReference type="SUPFAM" id="SSF50891">
    <property type="entry name" value="Cyclophilin-like"/>
    <property type="match status" value="1"/>
</dbReference>
<keyword evidence="7" id="KW-1185">Reference proteome</keyword>
<dbReference type="InterPro" id="IPR000089">
    <property type="entry name" value="Biotin_lipoyl"/>
</dbReference>
<dbReference type="InterPro" id="IPR011053">
    <property type="entry name" value="Single_hybrid_motif"/>
</dbReference>
<dbReference type="EMBL" id="PVTO01000023">
    <property type="protein sequence ID" value="PRY79350.1"/>
    <property type="molecule type" value="Genomic_DNA"/>
</dbReference>
<sequence length="477" mass="53020">MGIQVTRSGMQTTIQDQGRSGYQRYGFSVSGAMDQFSYRLANLLVGNTHNEAVIEMAVQGGSFSFSEPTTLAITGADCSPRLNGVPITMYQAVHVEAGDELTTDLLKSGMFSYVGFFGGLKIPEVMGSQSTSTRYGIGGLEGRALKSGDTIQFKTISNTLIESQSLIMSLEILSDLFDSEIIRYVPTEDDTHFEEGTQELFCQNDYSVSVKADRMGYRLEGQAVEPDHQQESLSEATVLGDIQIPPDGKPIVLLADRQTTGGYPVIGTICSVDIPKMVQCRPGKKITFVSIPLKEAQDLLAEQEELFSQWAAQLTDPERKEVSEKVSNDKLKQDNHIEWNPDQIKDVIRRVDKSKLTYFSYESNLVKVKLDKRQPQLEMPETDRLGENTPVEKPDTELMQSTLVGVYFTHSERGNQLYIKEGDHVVVGQVVGRIEALKISNDVIAFTNGIVRSIYVENDQMVEYGMPLMEVELDSES</sequence>
<gene>
    <name evidence="6" type="ORF">CLV38_12332</name>
</gene>
<evidence type="ECO:0000256" key="4">
    <source>
        <dbReference type="ARBA" id="ARBA00022840"/>
    </source>
</evidence>
<evidence type="ECO:0000259" key="5">
    <source>
        <dbReference type="SMART" id="SM00797"/>
    </source>
</evidence>
<organism evidence="6 7">
    <name type="scientific">Alkalibacterium olivapovliticus</name>
    <dbReference type="NCBI Taxonomy" id="99907"/>
    <lineage>
        <taxon>Bacteria</taxon>
        <taxon>Bacillati</taxon>
        <taxon>Bacillota</taxon>
        <taxon>Bacilli</taxon>
        <taxon>Lactobacillales</taxon>
        <taxon>Carnobacteriaceae</taxon>
        <taxon>Alkalibacterium</taxon>
    </lineage>
</organism>
<dbReference type="RefSeq" id="WP_170068883.1">
    <property type="nucleotide sequence ID" value="NZ_PVTO01000023.1"/>
</dbReference>
<dbReference type="InterPro" id="IPR003778">
    <property type="entry name" value="CT_A_B"/>
</dbReference>
<dbReference type="CDD" id="cd06850">
    <property type="entry name" value="biotinyl_domain"/>
    <property type="match status" value="1"/>
</dbReference>
<dbReference type="InterPro" id="IPR029000">
    <property type="entry name" value="Cyclophilin-like_dom_sf"/>
</dbReference>
<comment type="caution">
    <text evidence="6">The sequence shown here is derived from an EMBL/GenBank/DDBJ whole genome shotgun (WGS) entry which is preliminary data.</text>
</comment>
<dbReference type="InterPro" id="IPR003016">
    <property type="entry name" value="2-oxoA_DH_lipoyl-BS"/>
</dbReference>
<reference evidence="6 7" key="1">
    <citation type="submission" date="2018-03" db="EMBL/GenBank/DDBJ databases">
        <title>Genomic Encyclopedia of Archaeal and Bacterial Type Strains, Phase II (KMG-II): from individual species to whole genera.</title>
        <authorList>
            <person name="Goeker M."/>
        </authorList>
    </citation>
    <scope>NUCLEOTIDE SEQUENCE [LARGE SCALE GENOMIC DNA]</scope>
    <source>
        <strain evidence="6 7">DSM 13175</strain>
    </source>
</reference>
<dbReference type="Pfam" id="PF00364">
    <property type="entry name" value="Biotin_lipoyl"/>
    <property type="match status" value="1"/>
</dbReference>
<dbReference type="SUPFAM" id="SSF51230">
    <property type="entry name" value="Single hybrid motif"/>
    <property type="match status" value="1"/>
</dbReference>
<feature type="domain" description="Carboxyltransferase" evidence="5">
    <location>
        <begin position="24"/>
        <end position="306"/>
    </location>
</feature>
<proteinExistence type="predicted"/>